<dbReference type="AlphaFoldDB" id="A0A074KUQ9"/>
<comment type="caution">
    <text evidence="1">The sequence shown here is derived from an EMBL/GenBank/DDBJ whole genome shotgun (WGS) entry which is preliminary data.</text>
</comment>
<proteinExistence type="predicted"/>
<dbReference type="Proteomes" id="UP000027821">
    <property type="component" value="Unassembled WGS sequence"/>
</dbReference>
<dbReference type="OrthoDB" id="838455at2"/>
<dbReference type="EMBL" id="JMIH01000024">
    <property type="protein sequence ID" value="KEO72604.1"/>
    <property type="molecule type" value="Genomic_DNA"/>
</dbReference>
<keyword evidence="2" id="KW-1185">Reference proteome</keyword>
<evidence type="ECO:0000313" key="1">
    <source>
        <dbReference type="EMBL" id="KEO72604.1"/>
    </source>
</evidence>
<evidence type="ECO:0008006" key="3">
    <source>
        <dbReference type="Google" id="ProtNLM"/>
    </source>
</evidence>
<name>A0A074KUQ9_9BACT</name>
<evidence type="ECO:0000313" key="2">
    <source>
        <dbReference type="Proteomes" id="UP000027821"/>
    </source>
</evidence>
<dbReference type="RefSeq" id="WP_035077267.1">
    <property type="nucleotide sequence ID" value="NZ_JMIH01000024.1"/>
</dbReference>
<gene>
    <name evidence="1" type="ORF">EL17_17860</name>
</gene>
<reference evidence="1 2" key="1">
    <citation type="submission" date="2014-04" db="EMBL/GenBank/DDBJ databases">
        <title>Characterization and application of a salt tolerant electro-active bacterium.</title>
        <authorList>
            <person name="Yang L."/>
            <person name="Wei S."/>
            <person name="Tay Q.X.M."/>
        </authorList>
    </citation>
    <scope>NUCLEOTIDE SEQUENCE [LARGE SCALE GENOMIC DNA]</scope>
    <source>
        <strain evidence="1 2">LY1</strain>
    </source>
</reference>
<sequence>MKSTHIRIISIFVVFFIYSSISAPLYGQNFYKDLTPRDRQVIFGLGPSVAITDFSYHDASLPSVLLPSGFIAFSQQLRPHFSLVTTGGFQSSESNHRFTSVASLNPFVDVDQAISYKNFSGFLDIMPQFNIWKSDSHIWRPSLQIYGGVGLGIIATTGVNQYITLRVPDSEFVNDGDINRTYVRENRVTGYVPIRIGVNKKIHPNWDIGLQATYMYLFTDRFDGNNIINNANDRLFQLHFTIKRYLSPSFAPIICY</sequence>
<organism evidence="1 2">
    <name type="scientific">Anditalea andensis</name>
    <dbReference type="NCBI Taxonomy" id="1048983"/>
    <lineage>
        <taxon>Bacteria</taxon>
        <taxon>Pseudomonadati</taxon>
        <taxon>Bacteroidota</taxon>
        <taxon>Cytophagia</taxon>
        <taxon>Cytophagales</taxon>
        <taxon>Cytophagaceae</taxon>
        <taxon>Anditalea</taxon>
    </lineage>
</organism>
<protein>
    <recommendedName>
        <fullName evidence="3">Outer membrane protein beta-barrel domain-containing protein</fullName>
    </recommendedName>
</protein>
<accession>A0A074KUQ9</accession>